<comment type="similarity">
    <text evidence="1">Belongs to the NDRG family.</text>
</comment>
<reference evidence="2 3" key="1">
    <citation type="submission" date="2017-06" db="EMBL/GenBank/DDBJ databases">
        <title>A platform for efficient transgenesis in Macrostomum lignano, a flatworm model organism for stem cell research.</title>
        <authorList>
            <person name="Berezikov E."/>
        </authorList>
    </citation>
    <scope>NUCLEOTIDE SEQUENCE [LARGE SCALE GENOMIC DNA]</scope>
    <source>
        <strain evidence="2">DV1</strain>
        <tissue evidence="2">Whole organism</tissue>
    </source>
</reference>
<dbReference type="InterPro" id="IPR004142">
    <property type="entry name" value="NDRG"/>
</dbReference>
<dbReference type="EMBL" id="NIVC01000656">
    <property type="protein sequence ID" value="PAA79016.1"/>
    <property type="molecule type" value="Genomic_DNA"/>
</dbReference>
<dbReference type="PANTHER" id="PTHR11034">
    <property type="entry name" value="N-MYC DOWNSTREAM REGULATED"/>
    <property type="match status" value="1"/>
</dbReference>
<dbReference type="STRING" id="282301.A0A267FZ61"/>
<dbReference type="Pfam" id="PF03096">
    <property type="entry name" value="Ndr"/>
    <property type="match status" value="2"/>
</dbReference>
<dbReference type="Proteomes" id="UP000215902">
    <property type="component" value="Unassembled WGS sequence"/>
</dbReference>
<dbReference type="InterPro" id="IPR029058">
    <property type="entry name" value="AB_hydrolase_fold"/>
</dbReference>
<evidence type="ECO:0000313" key="3">
    <source>
        <dbReference type="Proteomes" id="UP000215902"/>
    </source>
</evidence>
<keyword evidence="3" id="KW-1185">Reference proteome</keyword>
<dbReference type="OrthoDB" id="741027at2759"/>
<protein>
    <submittedName>
        <fullName evidence="2">Uncharacterized protein</fullName>
    </submittedName>
</protein>
<comment type="caution">
    <text evidence="2">The sequence shown here is derived from an EMBL/GenBank/DDBJ whole genome shotgun (WGS) entry which is preliminary data.</text>
</comment>
<accession>A0A267FZ61</accession>
<dbReference type="AlphaFoldDB" id="A0A267FZ61"/>
<dbReference type="SUPFAM" id="SSF53474">
    <property type="entry name" value="alpha/beta-Hydrolases"/>
    <property type="match status" value="1"/>
</dbReference>
<evidence type="ECO:0000313" key="2">
    <source>
        <dbReference type="EMBL" id="PAA79016.1"/>
    </source>
</evidence>
<proteinExistence type="inferred from homology"/>
<sequence>MEYSDNLASNEQVQIDFQGIELHGLNGANGSDGANGIETEIYPGLEEREIVTEFGVPLRVYVHRGSKCCGSIITYHDLGTNHRSLLRFFNHPDMRVIMDYFTVYHVCAPGHHDTAGPVASEVIVSDDPEGGSVREGLLGSGGGAAATNGSASNTSYAVYGQGRGTVPSYPSLDQLAEMLQSVVQAYSISCFVGVGIGAGANILARHALRHSERVLGLFLVNANAHSDNTYYNWLFANYNAEWDRLKHGVLTISAQRALEMHWFGHTESESVDLIERYRRHLLSLCLPNVAGFIQAYNQRPDLGIQRGGRTLPVQTFLLTGSLGKYQTKSLVAMNARCDPSKTEYLIVDEADGMLIEEQPDKAAGYLLGLLRETGLVAFLTPARVREQAIRLSTDALMRRDQSGVNVC</sequence>
<gene>
    <name evidence="2" type="ORF">BOX15_Mlig024542g2</name>
</gene>
<name>A0A267FZ61_9PLAT</name>
<dbReference type="Gene3D" id="3.40.50.1820">
    <property type="entry name" value="alpha/beta hydrolase"/>
    <property type="match status" value="1"/>
</dbReference>
<organism evidence="2 3">
    <name type="scientific">Macrostomum lignano</name>
    <dbReference type="NCBI Taxonomy" id="282301"/>
    <lineage>
        <taxon>Eukaryota</taxon>
        <taxon>Metazoa</taxon>
        <taxon>Spiralia</taxon>
        <taxon>Lophotrochozoa</taxon>
        <taxon>Platyhelminthes</taxon>
        <taxon>Rhabditophora</taxon>
        <taxon>Macrostomorpha</taxon>
        <taxon>Macrostomida</taxon>
        <taxon>Macrostomidae</taxon>
        <taxon>Macrostomum</taxon>
    </lineage>
</organism>
<evidence type="ECO:0000256" key="1">
    <source>
        <dbReference type="ARBA" id="ARBA00005598"/>
    </source>
</evidence>